<dbReference type="Proteomes" id="UP001568698">
    <property type="component" value="Unassembled WGS sequence"/>
</dbReference>
<proteinExistence type="predicted"/>
<dbReference type="InterPro" id="IPR009061">
    <property type="entry name" value="DNA-bd_dom_put_sf"/>
</dbReference>
<dbReference type="Pfam" id="PF12728">
    <property type="entry name" value="HTH_17"/>
    <property type="match status" value="1"/>
</dbReference>
<feature type="domain" description="Helix-turn-helix" evidence="1">
    <location>
        <begin position="9"/>
        <end position="58"/>
    </location>
</feature>
<accession>A0ABV4JZ44</accession>
<evidence type="ECO:0000259" key="1">
    <source>
        <dbReference type="Pfam" id="PF12728"/>
    </source>
</evidence>
<keyword evidence="3" id="KW-1185">Reference proteome</keyword>
<evidence type="ECO:0000313" key="3">
    <source>
        <dbReference type="Proteomes" id="UP001568698"/>
    </source>
</evidence>
<gene>
    <name evidence="2" type="ORF">AB6M95_04420</name>
</gene>
<comment type="caution">
    <text evidence="2">The sequence shown here is derived from an EMBL/GenBank/DDBJ whole genome shotgun (WGS) entry which is preliminary data.</text>
</comment>
<sequence length="76" mass="8535">MKVEDKLINVVELARILNVSVHTIRTYCSKSPHLLPPSVKIGRSVRFRLSDVNGFLASLDAGQMPVRRGPGRPRKR</sequence>
<reference evidence="2 3" key="1">
    <citation type="submission" date="2024-08" db="EMBL/GenBank/DDBJ databases">
        <title>Sulfate-reducing bacteria isolated from formation water of the oil field in Kazakhstan and description of Pseudodesulfovibrio sp.</title>
        <authorList>
            <person name="Bidzhieva S.K."/>
            <person name="Tourova T.P."/>
            <person name="Grouzdev D.S."/>
            <person name="Beletsky A.V."/>
            <person name="Sokolova D.S."/>
            <person name="Samigullina S.R."/>
            <person name="Poltaraus A.B."/>
            <person name="Avtukh A.N."/>
            <person name="Tereshina V.M."/>
            <person name="Zhaparov N.S."/>
            <person name="Mardanov A.V."/>
            <person name="Nazina T.N."/>
        </authorList>
    </citation>
    <scope>NUCLEOTIDE SEQUENCE [LARGE SCALE GENOMIC DNA]</scope>
    <source>
        <strain evidence="2 3">9FUS</strain>
    </source>
</reference>
<dbReference type="RefSeq" id="WP_371385526.1">
    <property type="nucleotide sequence ID" value="NZ_JBGLYH010000007.1"/>
</dbReference>
<dbReference type="Gene3D" id="1.10.1660.10">
    <property type="match status" value="1"/>
</dbReference>
<dbReference type="EMBL" id="JBGLYH010000007">
    <property type="protein sequence ID" value="MEZ7195984.1"/>
    <property type="molecule type" value="Genomic_DNA"/>
</dbReference>
<dbReference type="SUPFAM" id="SSF46955">
    <property type="entry name" value="Putative DNA-binding domain"/>
    <property type="match status" value="1"/>
</dbReference>
<name>A0ABV4JZ44_9BACT</name>
<organism evidence="2 3">
    <name type="scientific">Pseudodesulfovibrio karagichevae</name>
    <dbReference type="NCBI Taxonomy" id="3239305"/>
    <lineage>
        <taxon>Bacteria</taxon>
        <taxon>Pseudomonadati</taxon>
        <taxon>Thermodesulfobacteriota</taxon>
        <taxon>Desulfovibrionia</taxon>
        <taxon>Desulfovibrionales</taxon>
        <taxon>Desulfovibrionaceae</taxon>
    </lineage>
</organism>
<evidence type="ECO:0000313" key="2">
    <source>
        <dbReference type="EMBL" id="MEZ7195984.1"/>
    </source>
</evidence>
<dbReference type="InterPro" id="IPR041657">
    <property type="entry name" value="HTH_17"/>
</dbReference>
<protein>
    <submittedName>
        <fullName evidence="2">Helix-turn-helix transcriptional regulator</fullName>
    </submittedName>
</protein>